<protein>
    <submittedName>
        <fullName evidence="5">Glycosyltransferase family 4 protein</fullName>
        <ecNumber evidence="5">2.4.-.-</ecNumber>
    </submittedName>
</protein>
<accession>A0ABW0N4D0</accession>
<evidence type="ECO:0000259" key="4">
    <source>
        <dbReference type="Pfam" id="PF13439"/>
    </source>
</evidence>
<dbReference type="PANTHER" id="PTHR45947">
    <property type="entry name" value="SULFOQUINOVOSYL TRANSFERASE SQD2"/>
    <property type="match status" value="1"/>
</dbReference>
<reference evidence="6" key="1">
    <citation type="journal article" date="2019" name="Int. J. Syst. Evol. Microbiol.">
        <title>The Global Catalogue of Microorganisms (GCM) 10K type strain sequencing project: providing services to taxonomists for standard genome sequencing and annotation.</title>
        <authorList>
            <consortium name="The Broad Institute Genomics Platform"/>
            <consortium name="The Broad Institute Genome Sequencing Center for Infectious Disease"/>
            <person name="Wu L."/>
            <person name="Ma J."/>
        </authorList>
    </citation>
    <scope>NUCLEOTIDE SEQUENCE [LARGE SCALE GENOMIC DNA]</scope>
    <source>
        <strain evidence="6">KACC 13778</strain>
    </source>
</reference>
<feature type="domain" description="Glycosyltransferase subfamily 4-like N-terminal" evidence="4">
    <location>
        <begin position="20"/>
        <end position="185"/>
    </location>
</feature>
<dbReference type="Pfam" id="PF13439">
    <property type="entry name" value="Glyco_transf_4"/>
    <property type="match status" value="1"/>
</dbReference>
<evidence type="ECO:0000313" key="6">
    <source>
        <dbReference type="Proteomes" id="UP001595956"/>
    </source>
</evidence>
<gene>
    <name evidence="5" type="ORF">ACFPKY_13480</name>
</gene>
<dbReference type="CDD" id="cd03801">
    <property type="entry name" value="GT4_PimA-like"/>
    <property type="match status" value="1"/>
</dbReference>
<evidence type="ECO:0000259" key="3">
    <source>
        <dbReference type="Pfam" id="PF00534"/>
    </source>
</evidence>
<keyword evidence="2 5" id="KW-0808">Transferase</keyword>
<keyword evidence="1 5" id="KW-0328">Glycosyltransferase</keyword>
<feature type="domain" description="Glycosyl transferase family 1" evidence="3">
    <location>
        <begin position="188"/>
        <end position="332"/>
    </location>
</feature>
<dbReference type="SUPFAM" id="SSF53756">
    <property type="entry name" value="UDP-Glycosyltransferase/glycogen phosphorylase"/>
    <property type="match status" value="1"/>
</dbReference>
<evidence type="ECO:0000313" key="5">
    <source>
        <dbReference type="EMBL" id="MFC5494123.1"/>
    </source>
</evidence>
<dbReference type="Pfam" id="PF00534">
    <property type="entry name" value="Glycos_transf_1"/>
    <property type="match status" value="1"/>
</dbReference>
<dbReference type="GO" id="GO:0016757">
    <property type="term" value="F:glycosyltransferase activity"/>
    <property type="evidence" value="ECO:0007669"/>
    <property type="project" value="UniProtKB-KW"/>
</dbReference>
<dbReference type="EC" id="2.4.-.-" evidence="5"/>
<dbReference type="RefSeq" id="WP_345179753.1">
    <property type="nucleotide sequence ID" value="NZ_BAABFQ010000007.1"/>
</dbReference>
<evidence type="ECO:0000256" key="1">
    <source>
        <dbReference type="ARBA" id="ARBA00022676"/>
    </source>
</evidence>
<proteinExistence type="predicted"/>
<comment type="caution">
    <text evidence="5">The sequence shown here is derived from an EMBL/GenBank/DDBJ whole genome shotgun (WGS) entry which is preliminary data.</text>
</comment>
<dbReference type="Gene3D" id="3.40.50.2000">
    <property type="entry name" value="Glycogen Phosphorylase B"/>
    <property type="match status" value="2"/>
</dbReference>
<dbReference type="PANTHER" id="PTHR45947:SF3">
    <property type="entry name" value="SULFOQUINOVOSYL TRANSFERASE SQD2"/>
    <property type="match status" value="1"/>
</dbReference>
<dbReference type="InterPro" id="IPR050194">
    <property type="entry name" value="Glycosyltransferase_grp1"/>
</dbReference>
<evidence type="ECO:0000256" key="2">
    <source>
        <dbReference type="ARBA" id="ARBA00022679"/>
    </source>
</evidence>
<organism evidence="5 6">
    <name type="scientific">Nocardioides caricicola</name>
    <dbReference type="NCBI Taxonomy" id="634770"/>
    <lineage>
        <taxon>Bacteria</taxon>
        <taxon>Bacillati</taxon>
        <taxon>Actinomycetota</taxon>
        <taxon>Actinomycetes</taxon>
        <taxon>Propionibacteriales</taxon>
        <taxon>Nocardioidaceae</taxon>
        <taxon>Nocardioides</taxon>
    </lineage>
</organism>
<dbReference type="InterPro" id="IPR028098">
    <property type="entry name" value="Glyco_trans_4-like_N"/>
</dbReference>
<dbReference type="EMBL" id="JBHSMD010000004">
    <property type="protein sequence ID" value="MFC5494123.1"/>
    <property type="molecule type" value="Genomic_DNA"/>
</dbReference>
<sequence>MSRSRPHVLHVAHQVLPHLGGLETVVGAETRGLRDRGWDVTVVSSGAGTRVEDGIRTVRVRAWNGLEERYGVPFPLFSPRLLWVLAREVRRADLVHVHDVLYLSSWVAALWCLVLRTPYVVHRHVGFVHHSSALVRLVQGVVLATFGRLVLGGARTVLPIDEHVAAGLPDPSKVVVLGNGVDTARFHPRPPVARERPVALFVGRFVPKKGFDLVAAAAGDEYEIAFAGGERPAGLEDPRLRFLGAVPADEMPEVYAAADVMVVASVGECPLTVLEAMASGLPVLLREDPALHSPWTAGPGVRFVDMAAGDLPEALRKLAADPDERRRLGAEGAAFARAAYSWDVHVDRLEDVYRAVTPGSLSR</sequence>
<dbReference type="Proteomes" id="UP001595956">
    <property type="component" value="Unassembled WGS sequence"/>
</dbReference>
<name>A0ABW0N4D0_9ACTN</name>
<keyword evidence="6" id="KW-1185">Reference proteome</keyword>
<dbReference type="InterPro" id="IPR001296">
    <property type="entry name" value="Glyco_trans_1"/>
</dbReference>